<organism evidence="2">
    <name type="scientific">Entomoneis paludosa</name>
    <dbReference type="NCBI Taxonomy" id="265537"/>
    <lineage>
        <taxon>Eukaryota</taxon>
        <taxon>Sar</taxon>
        <taxon>Stramenopiles</taxon>
        <taxon>Ochrophyta</taxon>
        <taxon>Bacillariophyta</taxon>
        <taxon>Bacillariophyceae</taxon>
        <taxon>Bacillariophycidae</taxon>
        <taxon>Entomoneidaceae</taxon>
        <taxon>Entomoneis</taxon>
    </lineage>
</organism>
<dbReference type="CDD" id="cd14686">
    <property type="entry name" value="bZIP"/>
    <property type="match status" value="1"/>
</dbReference>
<feature type="region of interest" description="Disordered" evidence="1">
    <location>
        <begin position="370"/>
        <end position="395"/>
    </location>
</feature>
<feature type="region of interest" description="Disordered" evidence="1">
    <location>
        <begin position="412"/>
        <end position="437"/>
    </location>
</feature>
<dbReference type="EMBL" id="HBHT01015592">
    <property type="protein sequence ID" value="CAD9962206.1"/>
    <property type="molecule type" value="Transcribed_RNA"/>
</dbReference>
<feature type="compositionally biased region" description="Polar residues" evidence="1">
    <location>
        <begin position="17"/>
        <end position="28"/>
    </location>
</feature>
<reference evidence="2" key="1">
    <citation type="submission" date="2021-01" db="EMBL/GenBank/DDBJ databases">
        <authorList>
            <person name="Corre E."/>
            <person name="Pelletier E."/>
            <person name="Niang G."/>
            <person name="Scheremetjew M."/>
            <person name="Finn R."/>
            <person name="Kale V."/>
            <person name="Holt S."/>
            <person name="Cochrane G."/>
            <person name="Meng A."/>
            <person name="Brown T."/>
            <person name="Cohen L."/>
        </authorList>
    </citation>
    <scope>NUCLEOTIDE SEQUENCE</scope>
    <source>
        <strain evidence="2">CCMP125</strain>
    </source>
</reference>
<feature type="region of interest" description="Disordered" evidence="1">
    <location>
        <begin position="1"/>
        <end position="28"/>
    </location>
</feature>
<gene>
    <name evidence="2" type="ORF">APAL1065_LOCUS10399</name>
</gene>
<sequence>MSHHSSFSTHGLAAPSVNDSSRVLPSTWQSESRMESTVFANHGATVSTADQQQFNATVKCPKSEWSSFTEEQKQQTYRQWEEAIAEMPMSEKAAYLEAQEKAPEVVQEETPPLKFLRFCNFDTWKATKRITTYWRERKELFQDRAFLPLTLNTFQQGGSALNEGDILTLQAGYPAMLPRVQTCDNNNNNQVVLTDRSRWLLATTTRENRMRAVWYIVHKLSIDERAQTEEGAVLVFLMTIRPRLQDVDHILTYKMWSMVDHVFPVRFKFNSCCFLPRTMRGMVATAKGQYVSKSAFIEDAIFTTYGVRVTGLSRVNIHWETQEGDIYKMMKDHGLSDDGIPNFVSGGGGTWSYVNARKWCDEQGWLERQSAHQKISHGNKEKGKSATVSSKRSIEEHLPANAMDDTIVDQKRRRREKNVLHSRTKRERKRQELKAMTQERDRLLKQNASLLAEQHMLQDVLEKTQKILGKEQTECWREEFGL</sequence>
<evidence type="ECO:0008006" key="3">
    <source>
        <dbReference type="Google" id="ProtNLM"/>
    </source>
</evidence>
<accession>A0A7S2Y9S8</accession>
<dbReference type="AlphaFoldDB" id="A0A7S2Y9S8"/>
<evidence type="ECO:0000256" key="1">
    <source>
        <dbReference type="SAM" id="MobiDB-lite"/>
    </source>
</evidence>
<name>A0A7S2Y9S8_9STRA</name>
<proteinExistence type="predicted"/>
<feature type="compositionally biased region" description="Basic residues" evidence="1">
    <location>
        <begin position="412"/>
        <end position="428"/>
    </location>
</feature>
<protein>
    <recommendedName>
        <fullName evidence="3">BZIP domain-containing protein</fullName>
    </recommendedName>
</protein>
<evidence type="ECO:0000313" key="2">
    <source>
        <dbReference type="EMBL" id="CAD9962206.1"/>
    </source>
</evidence>